<feature type="region of interest" description="Disordered" evidence="1">
    <location>
        <begin position="1"/>
        <end position="29"/>
    </location>
</feature>
<evidence type="ECO:0000313" key="3">
    <source>
        <dbReference type="Proteomes" id="UP001165667"/>
    </source>
</evidence>
<dbReference type="EMBL" id="JAMOIM010000018">
    <property type="protein sequence ID" value="MCW6510762.1"/>
    <property type="molecule type" value="Genomic_DNA"/>
</dbReference>
<reference evidence="2" key="1">
    <citation type="submission" date="2022-05" db="EMBL/GenBank/DDBJ databases">
        <authorList>
            <person name="Pankratov T."/>
        </authorList>
    </citation>
    <scope>NUCLEOTIDE SEQUENCE</scope>
    <source>
        <strain evidence="2">BP6-180914</strain>
    </source>
</reference>
<gene>
    <name evidence="2" type="ORF">M8523_22370</name>
</gene>
<proteinExistence type="predicted"/>
<dbReference type="AlphaFoldDB" id="A0AA41Z0N4"/>
<comment type="caution">
    <text evidence="2">The sequence shown here is derived from an EMBL/GenBank/DDBJ whole genome shotgun (WGS) entry which is preliminary data.</text>
</comment>
<dbReference type="RefSeq" id="WP_282587139.1">
    <property type="nucleotide sequence ID" value="NZ_JAMOIM010000018.1"/>
</dbReference>
<evidence type="ECO:0000313" key="2">
    <source>
        <dbReference type="EMBL" id="MCW6510762.1"/>
    </source>
</evidence>
<accession>A0AA41Z0N4</accession>
<organism evidence="2 3">
    <name type="scientific">Lichenifustis flavocetrariae</name>
    <dbReference type="NCBI Taxonomy" id="2949735"/>
    <lineage>
        <taxon>Bacteria</taxon>
        <taxon>Pseudomonadati</taxon>
        <taxon>Pseudomonadota</taxon>
        <taxon>Alphaproteobacteria</taxon>
        <taxon>Hyphomicrobiales</taxon>
        <taxon>Lichenihabitantaceae</taxon>
        <taxon>Lichenifustis</taxon>
    </lineage>
</organism>
<name>A0AA41Z0N4_9HYPH</name>
<sequence length="97" mass="10659">MRTTAPAHLSRDDRSAEDCVKHVDQQPGRRVRHTHLAGAGRDGPALCEPLDQLNVARSASPAWVKIDSRSENGRVERPSGESGNLCRATYRMFAHGL</sequence>
<feature type="compositionally biased region" description="Basic and acidic residues" evidence="1">
    <location>
        <begin position="9"/>
        <end position="24"/>
    </location>
</feature>
<dbReference type="Proteomes" id="UP001165667">
    <property type="component" value="Unassembled WGS sequence"/>
</dbReference>
<evidence type="ECO:0000256" key="1">
    <source>
        <dbReference type="SAM" id="MobiDB-lite"/>
    </source>
</evidence>
<protein>
    <submittedName>
        <fullName evidence="2">Uncharacterized protein</fullName>
    </submittedName>
</protein>
<keyword evidence="3" id="KW-1185">Reference proteome</keyword>